<evidence type="ECO:0000256" key="7">
    <source>
        <dbReference type="ARBA" id="ARBA00022777"/>
    </source>
</evidence>
<dbReference type="Gene3D" id="3.30.565.10">
    <property type="entry name" value="Histidine kinase-like ATPase, C-terminal domain"/>
    <property type="match status" value="1"/>
</dbReference>
<keyword evidence="6 12" id="KW-0812">Transmembrane</keyword>
<evidence type="ECO:0000256" key="12">
    <source>
        <dbReference type="SAM" id="Phobius"/>
    </source>
</evidence>
<dbReference type="InterPro" id="IPR036890">
    <property type="entry name" value="HATPase_C_sf"/>
</dbReference>
<feature type="domain" description="Histidine kinase" evidence="13">
    <location>
        <begin position="343"/>
        <end position="597"/>
    </location>
</feature>
<dbReference type="CDD" id="cd00082">
    <property type="entry name" value="HisKA"/>
    <property type="match status" value="1"/>
</dbReference>
<dbReference type="InterPro" id="IPR003661">
    <property type="entry name" value="HisK_dim/P_dom"/>
</dbReference>
<dbReference type="SUPFAM" id="SSF55874">
    <property type="entry name" value="ATPase domain of HSP90 chaperone/DNA topoisomerase II/histidine kinase"/>
    <property type="match status" value="1"/>
</dbReference>
<evidence type="ECO:0000256" key="2">
    <source>
        <dbReference type="ARBA" id="ARBA00004651"/>
    </source>
</evidence>
<keyword evidence="9" id="KW-0902">Two-component regulatory system</keyword>
<dbReference type="PANTHER" id="PTHR43065">
    <property type="entry name" value="SENSOR HISTIDINE KINASE"/>
    <property type="match status" value="1"/>
</dbReference>
<proteinExistence type="predicted"/>
<evidence type="ECO:0000313" key="14">
    <source>
        <dbReference type="EMBL" id="USR89463.1"/>
    </source>
</evidence>
<keyword evidence="7" id="KW-0418">Kinase</keyword>
<dbReference type="InterPro" id="IPR005467">
    <property type="entry name" value="His_kinase_dom"/>
</dbReference>
<feature type="transmembrane region" description="Helical" evidence="12">
    <location>
        <begin position="91"/>
        <end position="119"/>
    </location>
</feature>
<keyword evidence="10 12" id="KW-0472">Membrane</keyword>
<sequence length="600" mass="67305">MRLAVLPGDVATVWVPAGLSLAVVLLWGWGVWPGVLIGAFSTYLILDPSPASLGIGIITALGNTLTPLIGVRVIRHFIPSLDPLQKISHVFIFITIGALLCQLISASFGVGSLLIMNWITPSEIGYIFMTWWIANATGVIVYTPWILTLYCRWKNSPVISSKQHWKWKPVEIASWVAVSLIVMQLAFFQAYPIEYLVIPLLVWAVFRFPTYITTSVIVITISLAVVGTVQEKSVFVRDNLNTSLLFLNSFIAVISITMLVLMAVLTERSQASRELQQAKQDLEKRVQNRTQELFAANQQLIQQQEDLQKQAKSLNQTVSELRKTQAQLIQNETMTGLGQLVAGVAHEINNPIGFIYSNLTPAKEYFEDILKLLELYDSKLSPGDRDILQFKEEIDFEFIQQDFLDLMTSMRSGSERIQQIVVSLRNFSRLDEAELKYVDIHQGLDSTLLVLQHRLQGETDYPPIKIIKNYDNLPKVECFALYINQVFMNLLNNAIEGIVARQAQENNAPAGKITIQTKRFTESIIQIIISDNGIGISSRHKNRIFEPFFTTKDVGKGTGLGLYNSYETVVTKHGGSLVCESIPNQETTFEITLPIQSPLA</sequence>
<dbReference type="InterPro" id="IPR003594">
    <property type="entry name" value="HATPase_dom"/>
</dbReference>
<dbReference type="Gene3D" id="1.10.287.130">
    <property type="match status" value="1"/>
</dbReference>
<evidence type="ECO:0000259" key="13">
    <source>
        <dbReference type="PROSITE" id="PS50109"/>
    </source>
</evidence>
<keyword evidence="8 12" id="KW-1133">Transmembrane helix</keyword>
<keyword evidence="5" id="KW-0597">Phosphoprotein</keyword>
<feature type="transmembrane region" description="Helical" evidence="12">
    <location>
        <begin position="12"/>
        <end position="32"/>
    </location>
</feature>
<dbReference type="CDD" id="cd14686">
    <property type="entry name" value="bZIP"/>
    <property type="match status" value="1"/>
</dbReference>
<feature type="transmembrane region" description="Helical" evidence="12">
    <location>
        <begin position="211"/>
        <end position="230"/>
    </location>
</feature>
<dbReference type="EMBL" id="CP098611">
    <property type="protein sequence ID" value="USR89463.1"/>
    <property type="molecule type" value="Genomic_DNA"/>
</dbReference>
<comment type="catalytic activity">
    <reaction evidence="1">
        <text>ATP + protein L-histidine = ADP + protein N-phospho-L-histidine.</text>
        <dbReference type="EC" id="2.7.13.3"/>
    </reaction>
</comment>
<accession>A0ABY5AMS1</accession>
<keyword evidence="11" id="KW-0175">Coiled coil</keyword>
<evidence type="ECO:0000313" key="15">
    <source>
        <dbReference type="Proteomes" id="UP001056708"/>
    </source>
</evidence>
<dbReference type="PANTHER" id="PTHR43065:SF50">
    <property type="entry name" value="HISTIDINE KINASE"/>
    <property type="match status" value="1"/>
</dbReference>
<evidence type="ECO:0000256" key="11">
    <source>
        <dbReference type="SAM" id="Coils"/>
    </source>
</evidence>
<keyword evidence="7" id="KW-0808">Transferase</keyword>
<keyword evidence="15" id="KW-1185">Reference proteome</keyword>
<dbReference type="Proteomes" id="UP001056708">
    <property type="component" value="Chromosome"/>
</dbReference>
<feature type="transmembrane region" description="Helical" evidence="12">
    <location>
        <begin position="242"/>
        <end position="265"/>
    </location>
</feature>
<comment type="subcellular location">
    <subcellularLocation>
        <location evidence="2">Cell membrane</location>
        <topology evidence="2">Multi-pass membrane protein</topology>
    </subcellularLocation>
</comment>
<protein>
    <recommendedName>
        <fullName evidence="3">histidine kinase</fullName>
        <ecNumber evidence="3">2.7.13.3</ecNumber>
    </recommendedName>
</protein>
<evidence type="ECO:0000256" key="5">
    <source>
        <dbReference type="ARBA" id="ARBA00022553"/>
    </source>
</evidence>
<dbReference type="EC" id="2.7.13.3" evidence="3"/>
<dbReference type="PROSITE" id="PS50109">
    <property type="entry name" value="HIS_KIN"/>
    <property type="match status" value="1"/>
</dbReference>
<organism evidence="14 15">
    <name type="scientific">Phormidium yuhuli AB48</name>
    <dbReference type="NCBI Taxonomy" id="2940671"/>
    <lineage>
        <taxon>Bacteria</taxon>
        <taxon>Bacillati</taxon>
        <taxon>Cyanobacteriota</taxon>
        <taxon>Cyanophyceae</taxon>
        <taxon>Oscillatoriophycideae</taxon>
        <taxon>Oscillatoriales</taxon>
        <taxon>Oscillatoriaceae</taxon>
        <taxon>Phormidium</taxon>
        <taxon>Phormidium yuhuli</taxon>
    </lineage>
</organism>
<dbReference type="InterPro" id="IPR007895">
    <property type="entry name" value="MASE1"/>
</dbReference>
<dbReference type="InterPro" id="IPR036097">
    <property type="entry name" value="HisK_dim/P_sf"/>
</dbReference>
<dbReference type="PRINTS" id="PR00344">
    <property type="entry name" value="BCTRLSENSOR"/>
</dbReference>
<dbReference type="Pfam" id="PF05231">
    <property type="entry name" value="MASE1"/>
    <property type="match status" value="1"/>
</dbReference>
<evidence type="ECO:0000256" key="6">
    <source>
        <dbReference type="ARBA" id="ARBA00022692"/>
    </source>
</evidence>
<keyword evidence="4" id="KW-1003">Cell membrane</keyword>
<feature type="transmembrane region" description="Helical" evidence="12">
    <location>
        <begin position="131"/>
        <end position="151"/>
    </location>
</feature>
<gene>
    <name evidence="14" type="ORF">NEA10_11225</name>
</gene>
<feature type="transmembrane region" description="Helical" evidence="12">
    <location>
        <begin position="52"/>
        <end position="71"/>
    </location>
</feature>
<evidence type="ECO:0000256" key="9">
    <source>
        <dbReference type="ARBA" id="ARBA00023012"/>
    </source>
</evidence>
<reference evidence="14" key="1">
    <citation type="submission" date="2022-06" db="EMBL/GenBank/DDBJ databases">
        <title>Genome sequence of Phormidium yuhuli AB48 isolated from an industrial photobioreactor environment.</title>
        <authorList>
            <person name="Qiu Y."/>
            <person name="Noonan A.J.C."/>
            <person name="Dofher K."/>
            <person name="Koch M."/>
            <person name="Kieft B."/>
            <person name="Lin X."/>
            <person name="Ziels R.M."/>
            <person name="Hallam S.J."/>
        </authorList>
    </citation>
    <scope>NUCLEOTIDE SEQUENCE</scope>
    <source>
        <strain evidence="14">AB48</strain>
    </source>
</reference>
<feature type="coiled-coil region" evidence="11">
    <location>
        <begin position="261"/>
        <end position="331"/>
    </location>
</feature>
<evidence type="ECO:0000256" key="3">
    <source>
        <dbReference type="ARBA" id="ARBA00012438"/>
    </source>
</evidence>
<dbReference type="Pfam" id="PF02518">
    <property type="entry name" value="HATPase_c"/>
    <property type="match status" value="1"/>
</dbReference>
<evidence type="ECO:0000256" key="4">
    <source>
        <dbReference type="ARBA" id="ARBA00022475"/>
    </source>
</evidence>
<dbReference type="SMART" id="SM00387">
    <property type="entry name" value="HATPase_c"/>
    <property type="match status" value="1"/>
</dbReference>
<name>A0ABY5AMS1_9CYAN</name>
<evidence type="ECO:0000256" key="1">
    <source>
        <dbReference type="ARBA" id="ARBA00000085"/>
    </source>
</evidence>
<dbReference type="SUPFAM" id="SSF47384">
    <property type="entry name" value="Homodimeric domain of signal transducing histidine kinase"/>
    <property type="match status" value="1"/>
</dbReference>
<dbReference type="InterPro" id="IPR004358">
    <property type="entry name" value="Sig_transdc_His_kin-like_C"/>
</dbReference>
<feature type="transmembrane region" description="Helical" evidence="12">
    <location>
        <begin position="172"/>
        <end position="191"/>
    </location>
</feature>
<evidence type="ECO:0000256" key="8">
    <source>
        <dbReference type="ARBA" id="ARBA00022989"/>
    </source>
</evidence>
<evidence type="ECO:0000256" key="10">
    <source>
        <dbReference type="ARBA" id="ARBA00023136"/>
    </source>
</evidence>